<dbReference type="STRING" id="1801732.A2814_00445"/>
<dbReference type="InterPro" id="IPR013792">
    <property type="entry name" value="RNA3'P_cycl/enolpyr_Trfase_a/b"/>
</dbReference>
<evidence type="ECO:0000256" key="11">
    <source>
        <dbReference type="ARBA" id="ARBA00039108"/>
    </source>
</evidence>
<evidence type="ECO:0000256" key="6">
    <source>
        <dbReference type="ARBA" id="ARBA00022960"/>
    </source>
</evidence>
<accession>A0A1F6UVA3</accession>
<comment type="subcellular location">
    <subcellularLocation>
        <location evidence="1">Cytoplasm</location>
    </subcellularLocation>
</comment>
<feature type="domain" description="Enolpyruvate transferase" evidence="16">
    <location>
        <begin position="7"/>
        <end position="432"/>
    </location>
</feature>
<keyword evidence="6" id="KW-0133">Cell shape</keyword>
<dbReference type="GO" id="GO:0009252">
    <property type="term" value="P:peptidoglycan biosynthetic process"/>
    <property type="evidence" value="ECO:0007669"/>
    <property type="project" value="UniProtKB-KW"/>
</dbReference>
<name>A0A1F6UVA3_9BACT</name>
<dbReference type="InterPro" id="IPR001986">
    <property type="entry name" value="Enolpyruvate_Tfrase_dom"/>
</dbReference>
<protein>
    <recommendedName>
        <fullName evidence="12">UDP-N-acetylglucosamine 1-carboxyvinyltransferase</fullName>
        <ecNumber evidence="11">2.5.1.7</ecNumber>
    </recommendedName>
    <alternativeName>
        <fullName evidence="13">Enoylpyruvate transferase</fullName>
    </alternativeName>
    <alternativeName>
        <fullName evidence="14">UDP-N-acetylglucosamine enolpyruvyl transferase</fullName>
    </alternativeName>
</protein>
<evidence type="ECO:0000313" key="17">
    <source>
        <dbReference type="EMBL" id="OGI61224.1"/>
    </source>
</evidence>
<keyword evidence="5" id="KW-0808">Transferase</keyword>
<keyword evidence="9" id="KW-0961">Cell wall biogenesis/degradation</keyword>
<keyword evidence="8" id="KW-0131">Cell cycle</keyword>
<comment type="similarity">
    <text evidence="10">Belongs to the EPSP synthase family. MurA subfamily.</text>
</comment>
<dbReference type="InterPro" id="IPR036968">
    <property type="entry name" value="Enolpyruvate_Tfrase_sf"/>
</dbReference>
<dbReference type="CDD" id="cd01555">
    <property type="entry name" value="UdpNAET"/>
    <property type="match status" value="1"/>
</dbReference>
<evidence type="ECO:0000256" key="10">
    <source>
        <dbReference type="ARBA" id="ARBA00038367"/>
    </source>
</evidence>
<dbReference type="InterPro" id="IPR050068">
    <property type="entry name" value="MurA_subfamily"/>
</dbReference>
<reference evidence="17 18" key="1">
    <citation type="journal article" date="2016" name="Nat. Commun.">
        <title>Thousands of microbial genomes shed light on interconnected biogeochemical processes in an aquifer system.</title>
        <authorList>
            <person name="Anantharaman K."/>
            <person name="Brown C.T."/>
            <person name="Hug L.A."/>
            <person name="Sharon I."/>
            <person name="Castelle C.J."/>
            <person name="Probst A.J."/>
            <person name="Thomas B.C."/>
            <person name="Singh A."/>
            <person name="Wilkins M.J."/>
            <person name="Karaoz U."/>
            <person name="Brodie E.L."/>
            <person name="Williams K.H."/>
            <person name="Hubbard S.S."/>
            <person name="Banfield J.F."/>
        </authorList>
    </citation>
    <scope>NUCLEOTIDE SEQUENCE [LARGE SCALE GENOMIC DNA]</scope>
</reference>
<dbReference type="SUPFAM" id="SSF55205">
    <property type="entry name" value="EPT/RTPC-like"/>
    <property type="match status" value="1"/>
</dbReference>
<evidence type="ECO:0000256" key="9">
    <source>
        <dbReference type="ARBA" id="ARBA00023316"/>
    </source>
</evidence>
<evidence type="ECO:0000256" key="4">
    <source>
        <dbReference type="ARBA" id="ARBA00022618"/>
    </source>
</evidence>
<dbReference type="PANTHER" id="PTHR43783">
    <property type="entry name" value="UDP-N-ACETYLGLUCOSAMINE 1-CARBOXYVINYLTRANSFERASE"/>
    <property type="match status" value="1"/>
</dbReference>
<evidence type="ECO:0000259" key="16">
    <source>
        <dbReference type="Pfam" id="PF00275"/>
    </source>
</evidence>
<keyword evidence="3" id="KW-0963">Cytoplasm</keyword>
<comment type="catalytic activity">
    <reaction evidence="15">
        <text>phosphoenolpyruvate + UDP-N-acetyl-alpha-D-glucosamine = UDP-N-acetyl-3-O-(1-carboxyvinyl)-alpha-D-glucosamine + phosphate</text>
        <dbReference type="Rhea" id="RHEA:18681"/>
        <dbReference type="ChEBI" id="CHEBI:43474"/>
        <dbReference type="ChEBI" id="CHEBI:57705"/>
        <dbReference type="ChEBI" id="CHEBI:58702"/>
        <dbReference type="ChEBI" id="CHEBI:68483"/>
        <dbReference type="EC" id="2.5.1.7"/>
    </reaction>
</comment>
<dbReference type="Proteomes" id="UP000177869">
    <property type="component" value="Unassembled WGS sequence"/>
</dbReference>
<evidence type="ECO:0000256" key="2">
    <source>
        <dbReference type="ARBA" id="ARBA00004752"/>
    </source>
</evidence>
<dbReference type="NCBIfam" id="NF006873">
    <property type="entry name" value="PRK09369.1"/>
    <property type="match status" value="1"/>
</dbReference>
<dbReference type="EMBL" id="MFTI01000002">
    <property type="protein sequence ID" value="OGI61224.1"/>
    <property type="molecule type" value="Genomic_DNA"/>
</dbReference>
<evidence type="ECO:0000256" key="15">
    <source>
        <dbReference type="ARBA" id="ARBA00047527"/>
    </source>
</evidence>
<evidence type="ECO:0000256" key="3">
    <source>
        <dbReference type="ARBA" id="ARBA00022490"/>
    </source>
</evidence>
<evidence type="ECO:0000256" key="5">
    <source>
        <dbReference type="ARBA" id="ARBA00022679"/>
    </source>
</evidence>
<dbReference type="GO" id="GO:0008760">
    <property type="term" value="F:UDP-N-acetylglucosamine 1-carboxyvinyltransferase activity"/>
    <property type="evidence" value="ECO:0007669"/>
    <property type="project" value="UniProtKB-EC"/>
</dbReference>
<evidence type="ECO:0000256" key="13">
    <source>
        <dbReference type="ARBA" id="ARBA00042443"/>
    </source>
</evidence>
<dbReference type="GO" id="GO:0019277">
    <property type="term" value="P:UDP-N-acetylgalactosamine biosynthetic process"/>
    <property type="evidence" value="ECO:0007669"/>
    <property type="project" value="InterPro"/>
</dbReference>
<dbReference type="GO" id="GO:0005737">
    <property type="term" value="C:cytoplasm"/>
    <property type="evidence" value="ECO:0007669"/>
    <property type="project" value="UniProtKB-SubCell"/>
</dbReference>
<dbReference type="InterPro" id="IPR005750">
    <property type="entry name" value="UDP_GlcNAc_COvinyl_MurA"/>
</dbReference>
<evidence type="ECO:0000256" key="12">
    <source>
        <dbReference type="ARBA" id="ARBA00039754"/>
    </source>
</evidence>
<proteinExistence type="inferred from homology"/>
<dbReference type="EC" id="2.5.1.7" evidence="11"/>
<dbReference type="GO" id="GO:0071555">
    <property type="term" value="P:cell wall organization"/>
    <property type="evidence" value="ECO:0007669"/>
    <property type="project" value="UniProtKB-KW"/>
</dbReference>
<dbReference type="GO" id="GO:0008360">
    <property type="term" value="P:regulation of cell shape"/>
    <property type="evidence" value="ECO:0007669"/>
    <property type="project" value="UniProtKB-KW"/>
</dbReference>
<keyword evidence="7" id="KW-0573">Peptidoglycan synthesis</keyword>
<evidence type="ECO:0000313" key="18">
    <source>
        <dbReference type="Proteomes" id="UP000177869"/>
    </source>
</evidence>
<evidence type="ECO:0000256" key="1">
    <source>
        <dbReference type="ARBA" id="ARBA00004496"/>
    </source>
</evidence>
<sequence length="442" mass="49075">MSKFIINGGKKLAGAYTVSGAKNAAPKLLIASLLTKKKCVFHNIARISDTYRSIDTLTSLGAKVQFVKKNSVVIECANIFSSEIPLEAMSARQSVIFIGATLARMGHVVIYPPKGDTIGKRPINRHLLGIAALGGKIIEKGNNRLEIFMPKRPKSMIYTFEKNTHCGTENLILASVFNRGKVILKNTAEEPEVDNLIECLNDMGAKIRRIETRTIEIIGVKPFLGGVEATAIPDRLEAATAIILSIMNGGNIVVKNAFPQLLEKFTNTLYDMGVEVSFKKNVAKITKIKKPLKPKNITTDIHPGFMTDWQPIITLLLAYMSKGESIIHERIFETRWRYLEELKKMGTKYSLFHPKNHGANDYNFNNSEYQPNGTYAVSIYGPIKLKSAEMKSHDVRAGIDMLLAGLVAPGKTIIHDPQNHIDRGYENIVEKLTDLGADIKRL</sequence>
<dbReference type="PANTHER" id="PTHR43783:SF1">
    <property type="entry name" value="UDP-N-ACETYLGLUCOSAMINE 1-CARBOXYVINYLTRANSFERASE"/>
    <property type="match status" value="1"/>
</dbReference>
<keyword evidence="4" id="KW-0132">Cell division</keyword>
<dbReference type="AlphaFoldDB" id="A0A1F6UVA3"/>
<evidence type="ECO:0000256" key="8">
    <source>
        <dbReference type="ARBA" id="ARBA00023306"/>
    </source>
</evidence>
<organism evidence="17 18">
    <name type="scientific">Candidatus Nomurabacteria bacterium RIFCSPHIGHO2_01_FULL_38_19</name>
    <dbReference type="NCBI Taxonomy" id="1801732"/>
    <lineage>
        <taxon>Bacteria</taxon>
        <taxon>Candidatus Nomuraibacteriota</taxon>
    </lineage>
</organism>
<comment type="pathway">
    <text evidence="2">Cell wall biogenesis; peptidoglycan biosynthesis.</text>
</comment>
<evidence type="ECO:0000256" key="7">
    <source>
        <dbReference type="ARBA" id="ARBA00022984"/>
    </source>
</evidence>
<comment type="caution">
    <text evidence="17">The sequence shown here is derived from an EMBL/GenBank/DDBJ whole genome shotgun (WGS) entry which is preliminary data.</text>
</comment>
<dbReference type="Gene3D" id="3.65.10.10">
    <property type="entry name" value="Enolpyruvate transferase domain"/>
    <property type="match status" value="2"/>
</dbReference>
<dbReference type="GO" id="GO:0051301">
    <property type="term" value="P:cell division"/>
    <property type="evidence" value="ECO:0007669"/>
    <property type="project" value="UniProtKB-KW"/>
</dbReference>
<evidence type="ECO:0000256" key="14">
    <source>
        <dbReference type="ARBA" id="ARBA00042842"/>
    </source>
</evidence>
<gene>
    <name evidence="17" type="ORF">A2814_00445</name>
</gene>
<dbReference type="Pfam" id="PF00275">
    <property type="entry name" value="EPSP_synthase"/>
    <property type="match status" value="1"/>
</dbReference>